<dbReference type="EMBL" id="VWLB01000038">
    <property type="protein sequence ID" value="KAA3925287.1"/>
    <property type="molecule type" value="Genomic_DNA"/>
</dbReference>
<proteinExistence type="predicted"/>
<dbReference type="Proteomes" id="UP000365824">
    <property type="component" value="Unassembled WGS sequence"/>
</dbReference>
<dbReference type="RefSeq" id="WP_004310114.1">
    <property type="nucleotide sequence ID" value="NZ_CAAKNR010000227.1"/>
</dbReference>
<evidence type="ECO:0000313" key="2">
    <source>
        <dbReference type="EMBL" id="KAA3949194.1"/>
    </source>
</evidence>
<dbReference type="EMBL" id="VWFC01000001">
    <property type="protein sequence ID" value="KAB1331468.1"/>
    <property type="molecule type" value="Genomic_DNA"/>
</dbReference>
<organism evidence="1 9">
    <name type="scientific">Bacteroides ovatus</name>
    <dbReference type="NCBI Taxonomy" id="28116"/>
    <lineage>
        <taxon>Bacteria</taxon>
        <taxon>Pseudomonadati</taxon>
        <taxon>Bacteroidota</taxon>
        <taxon>Bacteroidia</taxon>
        <taxon>Bacteroidales</taxon>
        <taxon>Bacteroidaceae</taxon>
        <taxon>Bacteroides</taxon>
    </lineage>
</organism>
<gene>
    <name evidence="6" type="ORF">DWV35_10750</name>
    <name evidence="4" type="ORF">F3B53_01510</name>
    <name evidence="3" type="ORF">F3B98_12895</name>
    <name evidence="2" type="ORF">F3D71_16290</name>
    <name evidence="1" type="ORF">F3F25_20345</name>
    <name evidence="5" type="ORF">PO382_14535</name>
</gene>
<evidence type="ECO:0000313" key="10">
    <source>
        <dbReference type="Proteomes" id="UP000375690"/>
    </source>
</evidence>
<accession>A0A139KPF9</accession>
<dbReference type="NCBIfam" id="TIGR01784">
    <property type="entry name" value="T_den_put_tspse"/>
    <property type="match status" value="1"/>
</dbReference>
<dbReference type="STRING" id="28116.Bovatus_01977"/>
<evidence type="ECO:0000313" key="8">
    <source>
        <dbReference type="Proteomes" id="UP000323717"/>
    </source>
</evidence>
<evidence type="ECO:0000313" key="5">
    <source>
        <dbReference type="EMBL" id="MDC2743439.1"/>
    </source>
</evidence>
<dbReference type="EMBL" id="JAQNZF010000018">
    <property type="protein sequence ID" value="MDC2743439.1"/>
    <property type="molecule type" value="Genomic_DNA"/>
</dbReference>
<dbReference type="Proteomes" id="UP000286031">
    <property type="component" value="Unassembled WGS sequence"/>
</dbReference>
<dbReference type="PANTHER" id="PTHR41317:SF1">
    <property type="entry name" value="PD-(D_E)XK NUCLEASE FAMILY TRANSPOSASE"/>
    <property type="match status" value="1"/>
</dbReference>
<reference evidence="8 9" key="2">
    <citation type="journal article" date="2019" name="Nat. Med.">
        <title>A library of human gut bacterial isolates paired with longitudinal multiomics data enables mechanistic microbiome research.</title>
        <authorList>
            <person name="Poyet M."/>
            <person name="Groussin M."/>
            <person name="Gibbons S.M."/>
            <person name="Avila-Pacheco J."/>
            <person name="Jiang X."/>
            <person name="Kearney S.M."/>
            <person name="Perrotta A.R."/>
            <person name="Berdy B."/>
            <person name="Zhao S."/>
            <person name="Lieberman T.D."/>
            <person name="Swanson P.K."/>
            <person name="Smith M."/>
            <person name="Roesemann S."/>
            <person name="Alexander J.E."/>
            <person name="Rich S.A."/>
            <person name="Livny J."/>
            <person name="Vlamakis H."/>
            <person name="Clish C."/>
            <person name="Bullock K."/>
            <person name="Deik A."/>
            <person name="Scott J."/>
            <person name="Pierce K.A."/>
            <person name="Xavier R.J."/>
            <person name="Alm E.J."/>
        </authorList>
    </citation>
    <scope>NUCLEOTIDE SEQUENCE [LARGE SCALE GENOMIC DNA]</scope>
    <source>
        <strain evidence="3 11">BIOML-A14</strain>
        <strain evidence="1 9">BIOML-A160</strain>
        <strain evidence="2 8">BIOML-A163</strain>
        <strain evidence="4 10">BIOML-A2</strain>
    </source>
</reference>
<evidence type="ECO:0000313" key="4">
    <source>
        <dbReference type="EMBL" id="KAB1331468.1"/>
    </source>
</evidence>
<evidence type="ECO:0000313" key="6">
    <source>
        <dbReference type="EMBL" id="RGX10174.1"/>
    </source>
</evidence>
<dbReference type="Proteomes" id="UP000435985">
    <property type="component" value="Unassembled WGS sequence"/>
</dbReference>
<name>A0A139KPF9_BACOV</name>
<evidence type="ECO:0000313" key="11">
    <source>
        <dbReference type="Proteomes" id="UP000435985"/>
    </source>
</evidence>
<evidence type="ECO:0000313" key="7">
    <source>
        <dbReference type="Proteomes" id="UP000286031"/>
    </source>
</evidence>
<evidence type="ECO:0000313" key="1">
    <source>
        <dbReference type="EMBL" id="KAA3925287.1"/>
    </source>
</evidence>
<dbReference type="EMBL" id="VWFO01000014">
    <property type="protein sequence ID" value="KAA4663908.1"/>
    <property type="molecule type" value="Genomic_DNA"/>
</dbReference>
<dbReference type="AlphaFoldDB" id="A0A139KPF9"/>
<dbReference type="InterPro" id="IPR010106">
    <property type="entry name" value="RpnA"/>
</dbReference>
<dbReference type="PANTHER" id="PTHR41317">
    <property type="entry name" value="PD-(D_E)XK NUCLEASE FAMILY TRANSPOSASE"/>
    <property type="match status" value="1"/>
</dbReference>
<dbReference type="Proteomes" id="UP000323717">
    <property type="component" value="Unassembled WGS sequence"/>
</dbReference>
<comment type="caution">
    <text evidence="1">The sequence shown here is derived from an EMBL/GenBank/DDBJ whole genome shotgun (WGS) entry which is preliminary data.</text>
</comment>
<reference evidence="6 7" key="1">
    <citation type="submission" date="2018-08" db="EMBL/GenBank/DDBJ databases">
        <title>A genome reference for cultivated species of the human gut microbiota.</title>
        <authorList>
            <person name="Zou Y."/>
            <person name="Xue W."/>
            <person name="Luo G."/>
        </authorList>
    </citation>
    <scope>NUCLEOTIDE SEQUENCE [LARGE SCALE GENOMIC DNA]</scope>
    <source>
        <strain evidence="6 7">AF04-46</strain>
    </source>
</reference>
<reference evidence="5" key="3">
    <citation type="submission" date="2022-10" db="EMBL/GenBank/DDBJ databases">
        <title>Human gut microbiome strain richness.</title>
        <authorList>
            <person name="Chen-Liaw A."/>
        </authorList>
    </citation>
    <scope>NUCLEOTIDE SEQUENCE</scope>
    <source>
        <strain evidence="5">BSD2780120875st1_E1_BSD2780120875_150330</strain>
    </source>
</reference>
<sequence length="274" mass="32559">MGRFINPFTDFGFKFLFGREVEKELLIDFLNDLLVGEHVITDIQFLNSEQQPEVKTERGLIYDIYCVTDTGERIIVEMQNREQPYFKDRALFYLSRAITQQAKRGVWNFQLDAVYGVFFMNFVMDKDMPSKIRTDIVLSDRDTGKLFSNKFRQIFIELPNFNKEEDECENDFERWIYILKHMDTLDRMPFKARKAVFERLEKLASKANMTQEERAQYEEEWKVYNDYFNTLDFAEQKGLQKGKEETARNLKELGVADDIIIKSTGLSKEEIEKL</sequence>
<dbReference type="EMBL" id="VWLE01000243">
    <property type="protein sequence ID" value="KAA3949194.1"/>
    <property type="molecule type" value="Genomic_DNA"/>
</dbReference>
<protein>
    <submittedName>
        <fullName evidence="1">Rpn family recombination-promoting nuclease/putative transposase</fullName>
    </submittedName>
</protein>
<dbReference type="Proteomes" id="UP001219389">
    <property type="component" value="Unassembled WGS sequence"/>
</dbReference>
<dbReference type="Pfam" id="PF12784">
    <property type="entry name" value="PDDEXK_2"/>
    <property type="match status" value="1"/>
</dbReference>
<dbReference type="Proteomes" id="UP000375690">
    <property type="component" value="Unassembled WGS sequence"/>
</dbReference>
<evidence type="ECO:0000313" key="3">
    <source>
        <dbReference type="EMBL" id="KAA4663908.1"/>
    </source>
</evidence>
<evidence type="ECO:0000313" key="9">
    <source>
        <dbReference type="Proteomes" id="UP000365824"/>
    </source>
</evidence>
<dbReference type="EMBL" id="QSBI01000011">
    <property type="protein sequence ID" value="RGX10174.1"/>
    <property type="molecule type" value="Genomic_DNA"/>
</dbReference>